<dbReference type="RefSeq" id="XP_009826491.1">
    <property type="nucleotide sequence ID" value="XM_009828189.1"/>
</dbReference>
<dbReference type="InterPro" id="IPR046341">
    <property type="entry name" value="SET_dom_sf"/>
</dbReference>
<accession>W4H0K1</accession>
<evidence type="ECO:0000313" key="1">
    <source>
        <dbReference type="EMBL" id="ETV84799.1"/>
    </source>
</evidence>
<proteinExistence type="predicted"/>
<dbReference type="EMBL" id="KI913119">
    <property type="protein sequence ID" value="ETV84799.1"/>
    <property type="molecule type" value="Genomic_DNA"/>
</dbReference>
<protein>
    <submittedName>
        <fullName evidence="1">Uncharacterized protein</fullName>
    </submittedName>
</protein>
<dbReference type="AlphaFoldDB" id="W4H0K1"/>
<sequence length="106" mass="12091">MSPYVSQRHSDNVMTYSECASGSCSAGLNCRKNAIQRHRYPKTTVVECPKFQYALGLEEADTKILEYVGERIGKAEFTRRKLMAWMDTLPPSHENKGYNSESYAFL</sequence>
<dbReference type="GeneID" id="20805886"/>
<reference evidence="1" key="1">
    <citation type="submission" date="2013-12" db="EMBL/GenBank/DDBJ databases">
        <title>The Genome Sequence of Aphanomyces astaci APO3.</title>
        <authorList>
            <consortium name="The Broad Institute Genomics Platform"/>
            <person name="Russ C."/>
            <person name="Tyler B."/>
            <person name="van West P."/>
            <person name="Dieguez-Uribeondo J."/>
            <person name="Young S.K."/>
            <person name="Zeng Q."/>
            <person name="Gargeya S."/>
            <person name="Fitzgerald M."/>
            <person name="Abouelleil A."/>
            <person name="Alvarado L."/>
            <person name="Chapman S.B."/>
            <person name="Gainer-Dewar J."/>
            <person name="Goldberg J."/>
            <person name="Griggs A."/>
            <person name="Gujja S."/>
            <person name="Hansen M."/>
            <person name="Howarth C."/>
            <person name="Imamovic A."/>
            <person name="Ireland A."/>
            <person name="Larimer J."/>
            <person name="McCowan C."/>
            <person name="Murphy C."/>
            <person name="Pearson M."/>
            <person name="Poon T.W."/>
            <person name="Priest M."/>
            <person name="Roberts A."/>
            <person name="Saif S."/>
            <person name="Shea T."/>
            <person name="Sykes S."/>
            <person name="Wortman J."/>
            <person name="Nusbaum C."/>
            <person name="Birren B."/>
        </authorList>
    </citation>
    <scope>NUCLEOTIDE SEQUENCE [LARGE SCALE GENOMIC DNA]</scope>
    <source>
        <strain evidence="1">APO3</strain>
    </source>
</reference>
<dbReference type="VEuPathDB" id="FungiDB:H257_03890"/>
<gene>
    <name evidence="1" type="ORF">H257_03890</name>
</gene>
<organism evidence="1">
    <name type="scientific">Aphanomyces astaci</name>
    <name type="common">Crayfish plague agent</name>
    <dbReference type="NCBI Taxonomy" id="112090"/>
    <lineage>
        <taxon>Eukaryota</taxon>
        <taxon>Sar</taxon>
        <taxon>Stramenopiles</taxon>
        <taxon>Oomycota</taxon>
        <taxon>Saprolegniomycetes</taxon>
        <taxon>Saprolegniales</taxon>
        <taxon>Verrucalvaceae</taxon>
        <taxon>Aphanomyces</taxon>
    </lineage>
</organism>
<dbReference type="SUPFAM" id="SSF82199">
    <property type="entry name" value="SET domain"/>
    <property type="match status" value="1"/>
</dbReference>
<name>W4H0K1_APHAT</name>
<dbReference type="Gene3D" id="2.170.270.10">
    <property type="entry name" value="SET domain"/>
    <property type="match status" value="1"/>
</dbReference>